<evidence type="ECO:0000256" key="2">
    <source>
        <dbReference type="SAM" id="Phobius"/>
    </source>
</evidence>
<feature type="transmembrane region" description="Helical" evidence="2">
    <location>
        <begin position="361"/>
        <end position="379"/>
    </location>
</feature>
<evidence type="ECO:0000313" key="4">
    <source>
        <dbReference type="EMBL" id="KAG2995874.1"/>
    </source>
</evidence>
<dbReference type="InterPro" id="IPR058256">
    <property type="entry name" value="WLGC"/>
</dbReference>
<dbReference type="InterPro" id="IPR032675">
    <property type="entry name" value="LRR_dom_sf"/>
</dbReference>
<feature type="domain" description="WLGC" evidence="3">
    <location>
        <begin position="663"/>
        <end position="729"/>
    </location>
</feature>
<dbReference type="Pfam" id="PF26605">
    <property type="entry name" value="WLGC"/>
    <property type="match status" value="1"/>
</dbReference>
<evidence type="ECO:0000256" key="1">
    <source>
        <dbReference type="ARBA" id="ARBA00022729"/>
    </source>
</evidence>
<protein>
    <recommendedName>
        <fullName evidence="3">WLGC domain-containing protein</fullName>
    </recommendedName>
</protein>
<feature type="transmembrane region" description="Helical" evidence="2">
    <location>
        <begin position="47"/>
        <end position="71"/>
    </location>
</feature>
<dbReference type="EMBL" id="RCML01000043">
    <property type="protein sequence ID" value="KAG2995874.1"/>
    <property type="molecule type" value="Genomic_DNA"/>
</dbReference>
<dbReference type="Proteomes" id="UP000760860">
    <property type="component" value="Unassembled WGS sequence"/>
</dbReference>
<name>A0A8T1GQL3_9STRA</name>
<accession>A0A8T1GQL3</accession>
<evidence type="ECO:0000313" key="6">
    <source>
        <dbReference type="Proteomes" id="UP000697107"/>
    </source>
</evidence>
<dbReference type="PANTHER" id="PTHR24373:SF275">
    <property type="entry name" value="TIR DOMAIN-CONTAINING PROTEIN"/>
    <property type="match status" value="1"/>
</dbReference>
<dbReference type="Gene3D" id="3.80.10.10">
    <property type="entry name" value="Ribonuclease Inhibitor"/>
    <property type="match status" value="1"/>
</dbReference>
<dbReference type="AlphaFoldDB" id="A0A8T1GQL3"/>
<dbReference type="InterPro" id="IPR050328">
    <property type="entry name" value="Dev_Immune_Receptor"/>
</dbReference>
<dbReference type="PANTHER" id="PTHR24373">
    <property type="entry name" value="SLIT RELATED LEUCINE-RICH REPEAT NEURONAL PROTEIN"/>
    <property type="match status" value="1"/>
</dbReference>
<keyword evidence="1" id="KW-0732">Signal</keyword>
<organism evidence="4 6">
    <name type="scientific">Phytophthora cactorum</name>
    <dbReference type="NCBI Taxonomy" id="29920"/>
    <lineage>
        <taxon>Eukaryota</taxon>
        <taxon>Sar</taxon>
        <taxon>Stramenopiles</taxon>
        <taxon>Oomycota</taxon>
        <taxon>Peronosporomycetes</taxon>
        <taxon>Peronosporales</taxon>
        <taxon>Peronosporaceae</taxon>
        <taxon>Phytophthora</taxon>
    </lineage>
</organism>
<keyword evidence="2" id="KW-0812">Transmembrane</keyword>
<feature type="transmembrane region" description="Helical" evidence="2">
    <location>
        <begin position="211"/>
        <end position="234"/>
    </location>
</feature>
<evidence type="ECO:0000259" key="3">
    <source>
        <dbReference type="Pfam" id="PF26605"/>
    </source>
</evidence>
<dbReference type="EMBL" id="RCMV01000066">
    <property type="protein sequence ID" value="KAG3226124.1"/>
    <property type="molecule type" value="Genomic_DNA"/>
</dbReference>
<keyword evidence="2" id="KW-1133">Transmembrane helix</keyword>
<gene>
    <name evidence="4" type="ORF">PC118_g2764</name>
    <name evidence="5" type="ORF">PC129_g3296</name>
</gene>
<reference evidence="4" key="1">
    <citation type="submission" date="2018-10" db="EMBL/GenBank/DDBJ databases">
        <title>Effector identification in a new, highly contiguous assembly of the strawberry crown rot pathogen Phytophthora cactorum.</title>
        <authorList>
            <person name="Armitage A.D."/>
            <person name="Nellist C.F."/>
            <person name="Bates H."/>
            <person name="Vickerstaff R.J."/>
            <person name="Harrison R.J."/>
        </authorList>
    </citation>
    <scope>NUCLEOTIDE SEQUENCE</scope>
    <source>
        <strain evidence="4">P415</strain>
        <strain evidence="5">P421</strain>
    </source>
</reference>
<feature type="transmembrane region" description="Helical" evidence="2">
    <location>
        <begin position="246"/>
        <end position="265"/>
    </location>
</feature>
<proteinExistence type="predicted"/>
<comment type="caution">
    <text evidence="4">The sequence shown here is derived from an EMBL/GenBank/DDBJ whole genome shotgun (WGS) entry which is preliminary data.</text>
</comment>
<keyword evidence="2" id="KW-0472">Membrane</keyword>
<evidence type="ECO:0000313" key="5">
    <source>
        <dbReference type="EMBL" id="KAG3226124.1"/>
    </source>
</evidence>
<dbReference type="VEuPathDB" id="FungiDB:PC110_g8199"/>
<sequence length="794" mass="89114">MFVQKPKKKPQSTGTVVHILPQQPRRAQHIAGPRDAVAAKPDSFLEVYGPIGILLFVAAGVSVCWTVWLIVLNVRPKETANYLMDTGDLDDGHFWLIIDPDPEITTLNAVTLAALAASYVHVLLKMTVLRNSKFRIVPAGPSWEEVTPSLVARAPCLAKYLHEFAAFWIELTGYYGHYRKFWNMLFKAGDIIVEAVQLHHLLEAGFSTTLAYGYTALIASSCLSQAYFILYPVAHTAFAEVLVDTVFDMFFAVVCPIILVVYSYTTFDLDRALARLYLEVYFPGSFQRQARMQADPVVTTLFRFAFDSLRTLTWSDLVIRVTMNISFSYRLTRLVEVIQQRRKRLRASSSKLAKLRTQCRVPRWVGALFVGASVFVLVYTNKCISESQKACRAYPQCVAFAYRWDRQDVCPCLALVDVDRAPKTYEEWVNPQDMTATVRAVAISGDLQVLQLTNRQLKIWPEELQRCTNLEYLSLYYTGVEIVPAWFSVFRKLEFLDLQGKFGDTNILSMPSDAFSNMGSLTFMHLGYLQLLPQLPSFQGLYNLKSMSIALLYSLTTLPDLEPLVKLQRVEFVALNSLRKIPEVASNHQLTNLVVWQAQLCCNGFIGNCNVSHPVCAGLSTNDCISIADGPSAKSQAFFASQPTLCDNNAPFIPNALPMLKAQIDVCEGVLYRQCRDPLFESGPVGICVNLYFQVIACNSIILTAIYGRQQEILHGLGLPCDPKEEAWLVHALTKVQVSGQLSYYAAAHEKHLYASGGIMERVLLDTQQRVVRRPGTAFRLVVSAGGEHPTRRR</sequence>
<dbReference type="SUPFAM" id="SSF52058">
    <property type="entry name" value="L domain-like"/>
    <property type="match status" value="1"/>
</dbReference>
<dbReference type="Proteomes" id="UP000697107">
    <property type="component" value="Unassembled WGS sequence"/>
</dbReference>